<dbReference type="SUPFAM" id="SSF55486">
    <property type="entry name" value="Metalloproteases ('zincins'), catalytic domain"/>
    <property type="match status" value="1"/>
</dbReference>
<organism evidence="11 12">
    <name type="scientific">Massilia pinisoli</name>
    <dbReference type="NCBI Taxonomy" id="1772194"/>
    <lineage>
        <taxon>Bacteria</taxon>
        <taxon>Pseudomonadati</taxon>
        <taxon>Pseudomonadota</taxon>
        <taxon>Betaproteobacteria</taxon>
        <taxon>Burkholderiales</taxon>
        <taxon>Oxalobacteraceae</taxon>
        <taxon>Telluria group</taxon>
        <taxon>Massilia</taxon>
    </lineage>
</organism>
<evidence type="ECO:0000256" key="8">
    <source>
        <dbReference type="SAM" id="SignalP"/>
    </source>
</evidence>
<keyword evidence="5" id="KW-0378">Hydrolase</keyword>
<dbReference type="Pfam" id="PF05649">
    <property type="entry name" value="Peptidase_M13_N"/>
    <property type="match status" value="1"/>
</dbReference>
<evidence type="ECO:0000256" key="4">
    <source>
        <dbReference type="ARBA" id="ARBA00022723"/>
    </source>
</evidence>
<feature type="domain" description="Peptidase M13 N-terminal" evidence="10">
    <location>
        <begin position="43"/>
        <end position="407"/>
    </location>
</feature>
<dbReference type="Gene3D" id="1.10.1380.10">
    <property type="entry name" value="Neutral endopeptidase , domain2"/>
    <property type="match status" value="1"/>
</dbReference>
<gene>
    <name evidence="11" type="ORF">NX784_21010</name>
</gene>
<dbReference type="Gene3D" id="3.40.390.10">
    <property type="entry name" value="Collagenase (Catalytic Domain)"/>
    <property type="match status" value="1"/>
</dbReference>
<proteinExistence type="inferred from homology"/>
<dbReference type="PANTHER" id="PTHR11733">
    <property type="entry name" value="ZINC METALLOPROTEASE FAMILY M13 NEPRILYSIN-RELATED"/>
    <property type="match status" value="1"/>
</dbReference>
<feature type="domain" description="Peptidase M13 C-terminal" evidence="9">
    <location>
        <begin position="466"/>
        <end position="659"/>
    </location>
</feature>
<evidence type="ECO:0000259" key="9">
    <source>
        <dbReference type="Pfam" id="PF01431"/>
    </source>
</evidence>
<dbReference type="PROSITE" id="PS51885">
    <property type="entry name" value="NEPRILYSIN"/>
    <property type="match status" value="1"/>
</dbReference>
<feature type="chain" id="PRO_5046349590" evidence="8">
    <location>
        <begin position="25"/>
        <end position="662"/>
    </location>
</feature>
<dbReference type="RefSeq" id="WP_258818649.1">
    <property type="nucleotide sequence ID" value="NZ_JANUGW010000018.1"/>
</dbReference>
<feature type="signal peptide" evidence="8">
    <location>
        <begin position="1"/>
        <end position="24"/>
    </location>
</feature>
<dbReference type="InterPro" id="IPR018497">
    <property type="entry name" value="Peptidase_M13_C"/>
</dbReference>
<dbReference type="CDD" id="cd08662">
    <property type="entry name" value="M13"/>
    <property type="match status" value="1"/>
</dbReference>
<evidence type="ECO:0000256" key="6">
    <source>
        <dbReference type="ARBA" id="ARBA00022833"/>
    </source>
</evidence>
<comment type="caution">
    <text evidence="11">The sequence shown here is derived from an EMBL/GenBank/DDBJ whole genome shotgun (WGS) entry which is preliminary data.</text>
</comment>
<dbReference type="InterPro" id="IPR008753">
    <property type="entry name" value="Peptidase_M13_N"/>
</dbReference>
<keyword evidence="7" id="KW-0482">Metalloprotease</keyword>
<dbReference type="Proteomes" id="UP001204151">
    <property type="component" value="Unassembled WGS sequence"/>
</dbReference>
<evidence type="ECO:0000313" key="11">
    <source>
        <dbReference type="EMBL" id="MCS0584083.1"/>
    </source>
</evidence>
<keyword evidence="4" id="KW-0479">Metal-binding</keyword>
<comment type="cofactor">
    <cofactor evidence="1">
        <name>Zn(2+)</name>
        <dbReference type="ChEBI" id="CHEBI:29105"/>
    </cofactor>
</comment>
<evidence type="ECO:0000259" key="10">
    <source>
        <dbReference type="Pfam" id="PF05649"/>
    </source>
</evidence>
<evidence type="ECO:0000256" key="2">
    <source>
        <dbReference type="ARBA" id="ARBA00007357"/>
    </source>
</evidence>
<accession>A0ABT1ZVV7</accession>
<evidence type="ECO:0000256" key="3">
    <source>
        <dbReference type="ARBA" id="ARBA00022670"/>
    </source>
</evidence>
<dbReference type="PANTHER" id="PTHR11733:SF167">
    <property type="entry name" value="FI17812P1-RELATED"/>
    <property type="match status" value="1"/>
</dbReference>
<evidence type="ECO:0000313" key="12">
    <source>
        <dbReference type="Proteomes" id="UP001204151"/>
    </source>
</evidence>
<dbReference type="PRINTS" id="PR00786">
    <property type="entry name" value="NEPRILYSIN"/>
</dbReference>
<dbReference type="InterPro" id="IPR042089">
    <property type="entry name" value="Peptidase_M13_dom_2"/>
</dbReference>
<evidence type="ECO:0000256" key="1">
    <source>
        <dbReference type="ARBA" id="ARBA00001947"/>
    </source>
</evidence>
<keyword evidence="8" id="KW-0732">Signal</keyword>
<evidence type="ECO:0000256" key="7">
    <source>
        <dbReference type="ARBA" id="ARBA00023049"/>
    </source>
</evidence>
<reference evidence="11 12" key="1">
    <citation type="submission" date="2022-08" db="EMBL/GenBank/DDBJ databases">
        <title>Reclassification of Massilia species as members of the genera Telluria, Duganella, Pseudoduganella, Mokoshia gen. nov. and Zemynaea gen. nov. using orthogonal and non-orthogonal genome-based approaches.</title>
        <authorList>
            <person name="Bowman J.P."/>
        </authorList>
    </citation>
    <scope>NUCLEOTIDE SEQUENCE [LARGE SCALE GENOMIC DNA]</scope>
    <source>
        <strain evidence="11 12">JCM 31316</strain>
    </source>
</reference>
<dbReference type="Pfam" id="PF01431">
    <property type="entry name" value="Peptidase_M13"/>
    <property type="match status" value="1"/>
</dbReference>
<evidence type="ECO:0000256" key="5">
    <source>
        <dbReference type="ARBA" id="ARBA00022801"/>
    </source>
</evidence>
<keyword evidence="3" id="KW-0645">Protease</keyword>
<protein>
    <submittedName>
        <fullName evidence="11">M13 family metallopeptidase</fullName>
    </submittedName>
</protein>
<dbReference type="InterPro" id="IPR000718">
    <property type="entry name" value="Peptidase_M13"/>
</dbReference>
<dbReference type="InterPro" id="IPR024079">
    <property type="entry name" value="MetalloPept_cat_dom_sf"/>
</dbReference>
<name>A0ABT1ZVV7_9BURK</name>
<keyword evidence="12" id="KW-1185">Reference proteome</keyword>
<comment type="similarity">
    <text evidence="2">Belongs to the peptidase M13 family.</text>
</comment>
<dbReference type="EMBL" id="JANUGW010000018">
    <property type="protein sequence ID" value="MCS0584083.1"/>
    <property type="molecule type" value="Genomic_DNA"/>
</dbReference>
<sequence length="662" mass="72518">MRGWRRAARAALWGVLMLPATAGAAQEGRSGFDVAGMDRGVRPGDDFFAYANGGWARRTPIPADRSTVGTIGALDDRSREQVRAILEDAAHDATSRMGTAWRAFLDTAAIERRGMTPVAPLLARVHAVGTRADYVATAAELGKLGVALPLDFTVEPDDGDPDHYALIVSQAGLGMPDRDYYLADTATMRDARAAYRRYLAAVLALAGIDDAGAADRLLAFETRIAQASWPTDASRDAQRTYNPLPLDRAGPGLPALVRALGYDTRRAVVRQPGAVAAILALVDTEPVETLRAMLAVRLLHRYAAVLPTAVRDADFAFYGHTIDGIDTPEPRWRQAVGFVLDAVPDDVSRVYVARHFSPATRAAAQALVDNLVAAFGRRIDALDWMTPETKARARRKLASFRAQVGYPDRWHDYGKLALRDGDAFGNATRAAAFHHDWDAAKVGRAVYRCEWSATPMTVDAFANYPKVAIVFPAAILQPPFFDADADPAVNYGGIGASIAHEMTHHFDDQGARYDERGRLATWWSARDRAAFEARTGALAAQFDQYAPLPGVHVNGRLTLGENIADLGGLAVAYDAYHAALGGKPAPVIDGLTGDQRFFLGWAQIWRLRYRDADLRRRLLTNPHAPAPQRVWTVRNLDDFYPAFDVEPTDRLYLKPADRVRIW</sequence>
<keyword evidence="6" id="KW-0862">Zinc</keyword>